<feature type="domain" description="Peptidase S1" evidence="2">
    <location>
        <begin position="14"/>
        <end position="56"/>
    </location>
</feature>
<reference evidence="3 4" key="1">
    <citation type="submission" date="2015-09" db="EMBL/GenBank/DDBJ databases">
        <title>Draft genome of the parasitic nematode Teladorsagia circumcincta isolate WARC Sus (inbred).</title>
        <authorList>
            <person name="Mitreva M."/>
        </authorList>
    </citation>
    <scope>NUCLEOTIDE SEQUENCE [LARGE SCALE GENOMIC DNA]</scope>
    <source>
        <strain evidence="3 4">S</strain>
    </source>
</reference>
<dbReference type="InterPro" id="IPR001254">
    <property type="entry name" value="Trypsin_dom"/>
</dbReference>
<dbReference type="InterPro" id="IPR009003">
    <property type="entry name" value="Peptidase_S1_PA"/>
</dbReference>
<dbReference type="PANTHER" id="PTHR24253">
    <property type="entry name" value="TRANSMEMBRANE PROTEASE SERINE"/>
    <property type="match status" value="1"/>
</dbReference>
<dbReference type="Pfam" id="PF00089">
    <property type="entry name" value="Trypsin"/>
    <property type="match status" value="1"/>
</dbReference>
<dbReference type="PROSITE" id="PS50240">
    <property type="entry name" value="TRYPSIN_DOM"/>
    <property type="match status" value="1"/>
</dbReference>
<dbReference type="EMBL" id="KZ350473">
    <property type="protein sequence ID" value="PIO63840.1"/>
    <property type="molecule type" value="Genomic_DNA"/>
</dbReference>
<organism evidence="3 4">
    <name type="scientific">Teladorsagia circumcincta</name>
    <name type="common">Brown stomach worm</name>
    <name type="synonym">Ostertagia circumcincta</name>
    <dbReference type="NCBI Taxonomy" id="45464"/>
    <lineage>
        <taxon>Eukaryota</taxon>
        <taxon>Metazoa</taxon>
        <taxon>Ecdysozoa</taxon>
        <taxon>Nematoda</taxon>
        <taxon>Chromadorea</taxon>
        <taxon>Rhabditida</taxon>
        <taxon>Rhabditina</taxon>
        <taxon>Rhabditomorpha</taxon>
        <taxon>Strongyloidea</taxon>
        <taxon>Trichostrongylidae</taxon>
        <taxon>Teladorsagia</taxon>
    </lineage>
</organism>
<gene>
    <name evidence="3" type="ORF">TELCIR_14550</name>
</gene>
<sequence>MPSIFLLQMPESRLVGGIETDPHSWPWMVQLTYRGVHKCGGALIDEEFVLTAAHCFAKKISPSVKLNESTTVQAICLPSYSAVTHQMCTAAGKSMFSGILPPSKVLFPRQEVSQL</sequence>
<dbReference type="SMART" id="SM00020">
    <property type="entry name" value="Tryp_SPc"/>
    <property type="match status" value="1"/>
</dbReference>
<dbReference type="InterPro" id="IPR018114">
    <property type="entry name" value="TRYPSIN_HIS"/>
</dbReference>
<evidence type="ECO:0000259" key="2">
    <source>
        <dbReference type="PROSITE" id="PS50240"/>
    </source>
</evidence>
<keyword evidence="1" id="KW-1015">Disulfide bond</keyword>
<evidence type="ECO:0000313" key="3">
    <source>
        <dbReference type="EMBL" id="PIO63840.1"/>
    </source>
</evidence>
<dbReference type="SUPFAM" id="SSF50494">
    <property type="entry name" value="Trypsin-like serine proteases"/>
    <property type="match status" value="1"/>
</dbReference>
<dbReference type="PROSITE" id="PS00134">
    <property type="entry name" value="TRYPSIN_HIS"/>
    <property type="match status" value="1"/>
</dbReference>
<dbReference type="Proteomes" id="UP000230423">
    <property type="component" value="Unassembled WGS sequence"/>
</dbReference>
<keyword evidence="4" id="KW-1185">Reference proteome</keyword>
<dbReference type="GO" id="GO:0004252">
    <property type="term" value="F:serine-type endopeptidase activity"/>
    <property type="evidence" value="ECO:0007669"/>
    <property type="project" value="InterPro"/>
</dbReference>
<protein>
    <recommendedName>
        <fullName evidence="2">Peptidase S1 domain-containing protein</fullName>
    </recommendedName>
</protein>
<evidence type="ECO:0000313" key="4">
    <source>
        <dbReference type="Proteomes" id="UP000230423"/>
    </source>
</evidence>
<proteinExistence type="predicted"/>
<dbReference type="OrthoDB" id="5912168at2759"/>
<dbReference type="AlphaFoldDB" id="A0A2G9U2V5"/>
<evidence type="ECO:0000256" key="1">
    <source>
        <dbReference type="ARBA" id="ARBA00023157"/>
    </source>
</evidence>
<dbReference type="PANTHER" id="PTHR24253:SF183">
    <property type="entry name" value="PEPTIDASE S1 DOMAIN-CONTAINING PROTEIN"/>
    <property type="match status" value="1"/>
</dbReference>
<dbReference type="GO" id="GO:0006508">
    <property type="term" value="P:proteolysis"/>
    <property type="evidence" value="ECO:0007669"/>
    <property type="project" value="InterPro"/>
</dbReference>
<dbReference type="InterPro" id="IPR043504">
    <property type="entry name" value="Peptidase_S1_PA_chymotrypsin"/>
</dbReference>
<name>A0A2G9U2V5_TELCI</name>
<accession>A0A2G9U2V5</accession>
<dbReference type="Gene3D" id="2.40.10.10">
    <property type="entry name" value="Trypsin-like serine proteases"/>
    <property type="match status" value="1"/>
</dbReference>